<proteinExistence type="predicted"/>
<dbReference type="InterPro" id="IPR019999">
    <property type="entry name" value="Anth_synth_I-like"/>
</dbReference>
<organism evidence="2 3">
    <name type="scientific">Defluviimonas salinarum</name>
    <dbReference type="NCBI Taxonomy" id="2992147"/>
    <lineage>
        <taxon>Bacteria</taxon>
        <taxon>Pseudomonadati</taxon>
        <taxon>Pseudomonadota</taxon>
        <taxon>Alphaproteobacteria</taxon>
        <taxon>Rhodobacterales</taxon>
        <taxon>Paracoccaceae</taxon>
        <taxon>Albidovulum</taxon>
    </lineage>
</organism>
<dbReference type="InterPro" id="IPR005801">
    <property type="entry name" value="ADC_synthase"/>
</dbReference>
<dbReference type="PANTHER" id="PTHR11236">
    <property type="entry name" value="AMINOBENZOATE/ANTHRANILATE SYNTHASE"/>
    <property type="match status" value="1"/>
</dbReference>
<accession>A0ABT3IZ79</accession>
<dbReference type="NCBIfam" id="NF005698">
    <property type="entry name" value="PRK07508.1"/>
    <property type="match status" value="1"/>
</dbReference>
<dbReference type="NCBIfam" id="TIGR00553">
    <property type="entry name" value="pabB"/>
    <property type="match status" value="1"/>
</dbReference>
<dbReference type="RefSeq" id="WP_264771134.1">
    <property type="nucleotide sequence ID" value="NZ_JAPDOG010000003.1"/>
</dbReference>
<dbReference type="Gene3D" id="3.60.120.10">
    <property type="entry name" value="Anthranilate synthase"/>
    <property type="match status" value="1"/>
</dbReference>
<dbReference type="PANTHER" id="PTHR11236:SF50">
    <property type="entry name" value="AMINODEOXYCHORISMATE SYNTHASE COMPONENT 1"/>
    <property type="match status" value="1"/>
</dbReference>
<dbReference type="EC" id="2.6.1.85" evidence="2"/>
<keyword evidence="3" id="KW-1185">Reference proteome</keyword>
<gene>
    <name evidence="2" type="ORF">OM960_04010</name>
</gene>
<dbReference type="InterPro" id="IPR005802">
    <property type="entry name" value="ADC_synth_comp_1"/>
</dbReference>
<feature type="domain" description="Chorismate-utilising enzyme C-terminal" evidence="1">
    <location>
        <begin position="114"/>
        <end position="367"/>
    </location>
</feature>
<keyword evidence="2" id="KW-0032">Aminotransferase</keyword>
<sequence>MILLEDGPKGAPALFDAPRRLIRADGPAEVGAALAALDAARAEGLWIAGFASYELGYALEPRLQPLMPEGRRLPLLAFGLYDAPAAADAFLARASAEAGSASLSLPAPSWAADAHGAALARIQAYIAAGDVYQANLTMGMTASRTGSAPGLYAALSARQPVRHGAYVALPDLPVLVSRSPELFFATDADGRIETRPMKGTAPRASNPAHDAALRLELEQSIKNRAENLMIVDLLRNDISRICTVGSVRVPELFAIESYATVHQMVSRVTGRLLPGTEPSAIFRALFPCGSITGAPKIRAMEIIRELEAGPRGAYCGAIGWMGPDGASSFNVAIRTLTLFGESEVELGVGGGIVIDSTAHGEYEEALWKARFAELTPA</sequence>
<reference evidence="2 3" key="1">
    <citation type="submission" date="2022-10" db="EMBL/GenBank/DDBJ databases">
        <title>Defluviimonas sp. CAU 1641 isolated from mud.</title>
        <authorList>
            <person name="Kim W."/>
        </authorList>
    </citation>
    <scope>NUCLEOTIDE SEQUENCE [LARGE SCALE GENOMIC DNA]</scope>
    <source>
        <strain evidence="2 3">CAU 1641</strain>
    </source>
</reference>
<evidence type="ECO:0000259" key="1">
    <source>
        <dbReference type="Pfam" id="PF00425"/>
    </source>
</evidence>
<keyword evidence="2" id="KW-0808">Transferase</keyword>
<protein>
    <submittedName>
        <fullName evidence="2">Aminodeoxychorismate synthase component I</fullName>
        <ecNumber evidence="2">2.6.1.85</ecNumber>
    </submittedName>
</protein>
<dbReference type="Pfam" id="PF00425">
    <property type="entry name" value="Chorismate_bind"/>
    <property type="match status" value="1"/>
</dbReference>
<dbReference type="GO" id="GO:0046820">
    <property type="term" value="F:4-amino-4-deoxychorismate synthase activity"/>
    <property type="evidence" value="ECO:0007669"/>
    <property type="project" value="UniProtKB-EC"/>
</dbReference>
<name>A0ABT3IZ79_9RHOB</name>
<dbReference type="EMBL" id="JAPDOG010000003">
    <property type="protein sequence ID" value="MCW3780747.1"/>
    <property type="molecule type" value="Genomic_DNA"/>
</dbReference>
<evidence type="ECO:0000313" key="3">
    <source>
        <dbReference type="Proteomes" id="UP001207582"/>
    </source>
</evidence>
<comment type="caution">
    <text evidence="2">The sequence shown here is derived from an EMBL/GenBank/DDBJ whole genome shotgun (WGS) entry which is preliminary data.</text>
</comment>
<evidence type="ECO:0000313" key="2">
    <source>
        <dbReference type="EMBL" id="MCW3780747.1"/>
    </source>
</evidence>
<dbReference type="Proteomes" id="UP001207582">
    <property type="component" value="Unassembled WGS sequence"/>
</dbReference>
<dbReference type="InterPro" id="IPR015890">
    <property type="entry name" value="Chorismate_C"/>
</dbReference>
<dbReference type="SUPFAM" id="SSF56322">
    <property type="entry name" value="ADC synthase"/>
    <property type="match status" value="1"/>
</dbReference>
<dbReference type="PRINTS" id="PR00095">
    <property type="entry name" value="ANTSNTHASEI"/>
</dbReference>